<keyword evidence="1 6" id="KW-0963">Cytoplasm</keyword>
<keyword evidence="5 6" id="KW-0949">S-adenosyl-L-methionine</keyword>
<dbReference type="CDD" id="cd02440">
    <property type="entry name" value="AdoMet_MTases"/>
    <property type="match status" value="1"/>
</dbReference>
<keyword evidence="2 6" id="KW-0698">rRNA processing</keyword>
<dbReference type="PANTHER" id="PTHR31760:SF0">
    <property type="entry name" value="S-ADENOSYL-L-METHIONINE-DEPENDENT METHYLTRANSFERASES SUPERFAMILY PROTEIN"/>
    <property type="match status" value="1"/>
</dbReference>
<keyword evidence="4 6" id="KW-0808">Transferase</keyword>
<comment type="caution">
    <text evidence="6">Lacks conserved residue(s) required for the propagation of feature annotation.</text>
</comment>
<organism evidence="8 9">
    <name type="scientific">Furfurilactobacillus milii</name>
    <dbReference type="NCBI Taxonomy" id="2888272"/>
    <lineage>
        <taxon>Bacteria</taxon>
        <taxon>Bacillati</taxon>
        <taxon>Bacillota</taxon>
        <taxon>Bacilli</taxon>
        <taxon>Lactobacillales</taxon>
        <taxon>Lactobacillaceae</taxon>
        <taxon>Furfurilactobacillus</taxon>
    </lineage>
</organism>
<comment type="function">
    <text evidence="6">Specifically methylates the N7 position of a guanine in 16S rRNA.</text>
</comment>
<dbReference type="OrthoDB" id="9808773at2"/>
<evidence type="ECO:0000313" key="8">
    <source>
        <dbReference type="EMBL" id="MYV17724.1"/>
    </source>
</evidence>
<gene>
    <name evidence="6 8" type="primary">rsmG</name>
    <name evidence="8" type="ORF">GB993_09440</name>
</gene>
<dbReference type="AlphaFoldDB" id="A0A6N9I4V2"/>
<dbReference type="HAMAP" id="MF_00074">
    <property type="entry name" value="16SrRNA_methyltr_G"/>
    <property type="match status" value="1"/>
</dbReference>
<feature type="binding site" evidence="6">
    <location>
        <position position="79"/>
    </location>
    <ligand>
        <name>S-adenosyl-L-methionine</name>
        <dbReference type="ChEBI" id="CHEBI:59789"/>
    </ligand>
</feature>
<feature type="binding site" evidence="6">
    <location>
        <position position="150"/>
    </location>
    <ligand>
        <name>S-adenosyl-L-methionine</name>
        <dbReference type="ChEBI" id="CHEBI:59789"/>
    </ligand>
</feature>
<evidence type="ECO:0000313" key="9">
    <source>
        <dbReference type="Proteomes" id="UP000449209"/>
    </source>
</evidence>
<evidence type="ECO:0000256" key="6">
    <source>
        <dbReference type="HAMAP-Rule" id="MF_00074"/>
    </source>
</evidence>
<name>A0A6N9I4V2_9LACO</name>
<dbReference type="PANTHER" id="PTHR31760">
    <property type="entry name" value="S-ADENOSYL-L-METHIONINE-DEPENDENT METHYLTRANSFERASES SUPERFAMILY PROTEIN"/>
    <property type="match status" value="1"/>
</dbReference>
<sequence length="243" mass="27027">MNPEQFKTALADHGITLTDQQRDAFDQYFNLLVETNKKFNLTTITAESDVYLKHFYDSITVALFVPELQTQSVTLCDVGAGAGFPSIPLKILFPQLKVTIVDSLNKRINFLQELVTTLGLRDVTLVHDRAETFGARKSPQREQFDYVTGRALARMSVMSELCLPLVKVGGQMLAMKASGANEELTDATYAIHTLGGKVSQSHQFELPVSGDPREIIVLDKVRTTPGRYPRRPGTPNKEPLHAH</sequence>
<dbReference type="FunFam" id="3.40.50.150:FF:000041">
    <property type="entry name" value="Ribosomal RNA small subunit methyltransferase G"/>
    <property type="match status" value="1"/>
</dbReference>
<dbReference type="EC" id="2.1.1.-" evidence="6"/>
<evidence type="ECO:0000256" key="2">
    <source>
        <dbReference type="ARBA" id="ARBA00022552"/>
    </source>
</evidence>
<reference evidence="8 9" key="1">
    <citation type="journal article" date="2019" name="Appl. Environ. Microbiol.">
        <title>Genetic determinants of hydroxycinnamic acid metabolism in heterofermentative lactobacilli.</title>
        <authorList>
            <person name="Gaur G."/>
            <person name="Oh J.H."/>
            <person name="Filannino P."/>
            <person name="Gobbetti M."/>
            <person name="van Pijkeren J.P."/>
            <person name="Ganzle M.G."/>
        </authorList>
    </citation>
    <scope>NUCLEOTIDE SEQUENCE [LARGE SCALE GENOMIC DNA]</scope>
    <source>
        <strain evidence="8 9">C5</strain>
    </source>
</reference>
<dbReference type="GO" id="GO:0070043">
    <property type="term" value="F:rRNA (guanine-N7-)-methyltransferase activity"/>
    <property type="evidence" value="ECO:0007669"/>
    <property type="project" value="UniProtKB-UniRule"/>
</dbReference>
<comment type="similarity">
    <text evidence="6">Belongs to the methyltransferase superfamily. RNA methyltransferase RsmG family.</text>
</comment>
<dbReference type="GO" id="GO:0005829">
    <property type="term" value="C:cytosol"/>
    <property type="evidence" value="ECO:0007669"/>
    <property type="project" value="TreeGrafter"/>
</dbReference>
<dbReference type="InterPro" id="IPR003682">
    <property type="entry name" value="rRNA_ssu_MeTfrase_G"/>
</dbReference>
<keyword evidence="3 6" id="KW-0489">Methyltransferase</keyword>
<dbReference type="NCBIfam" id="TIGR00138">
    <property type="entry name" value="rsmG_gidB"/>
    <property type="match status" value="1"/>
</dbReference>
<evidence type="ECO:0000256" key="5">
    <source>
        <dbReference type="ARBA" id="ARBA00022691"/>
    </source>
</evidence>
<evidence type="ECO:0000256" key="4">
    <source>
        <dbReference type="ARBA" id="ARBA00022679"/>
    </source>
</evidence>
<evidence type="ECO:0000256" key="7">
    <source>
        <dbReference type="SAM" id="MobiDB-lite"/>
    </source>
</evidence>
<evidence type="ECO:0000256" key="3">
    <source>
        <dbReference type="ARBA" id="ARBA00022603"/>
    </source>
</evidence>
<dbReference type="Pfam" id="PF02527">
    <property type="entry name" value="GidB"/>
    <property type="match status" value="1"/>
</dbReference>
<comment type="caution">
    <text evidence="8">The sequence shown here is derived from an EMBL/GenBank/DDBJ whole genome shotgun (WGS) entry which is preliminary data.</text>
</comment>
<dbReference type="Proteomes" id="UP000449209">
    <property type="component" value="Unassembled WGS sequence"/>
</dbReference>
<proteinExistence type="inferred from homology"/>
<comment type="subcellular location">
    <subcellularLocation>
        <location evidence="6">Cytoplasm</location>
    </subcellularLocation>
</comment>
<dbReference type="RefSeq" id="WP_161004076.1">
    <property type="nucleotide sequence ID" value="NZ_WEZQ01000017.1"/>
</dbReference>
<accession>A0A6N9I4V2</accession>
<dbReference type="InterPro" id="IPR029063">
    <property type="entry name" value="SAM-dependent_MTases_sf"/>
</dbReference>
<dbReference type="SUPFAM" id="SSF53335">
    <property type="entry name" value="S-adenosyl-L-methionine-dependent methyltransferases"/>
    <property type="match status" value="1"/>
</dbReference>
<dbReference type="Gene3D" id="3.40.50.150">
    <property type="entry name" value="Vaccinia Virus protein VP39"/>
    <property type="match status" value="1"/>
</dbReference>
<evidence type="ECO:0000256" key="1">
    <source>
        <dbReference type="ARBA" id="ARBA00022490"/>
    </source>
</evidence>
<dbReference type="PIRSF" id="PIRSF003078">
    <property type="entry name" value="GidB"/>
    <property type="match status" value="1"/>
</dbReference>
<feature type="binding site" evidence="6">
    <location>
        <begin position="130"/>
        <end position="131"/>
    </location>
    <ligand>
        <name>S-adenosyl-L-methionine</name>
        <dbReference type="ChEBI" id="CHEBI:59789"/>
    </ligand>
</feature>
<protein>
    <recommendedName>
        <fullName evidence="6">Ribosomal RNA small subunit methyltransferase G</fullName>
        <ecNumber evidence="6">2.1.1.-</ecNumber>
    </recommendedName>
    <alternativeName>
        <fullName evidence="6">16S rRNA 7-methylguanosine methyltransferase</fullName>
        <shortName evidence="6">16S rRNA m7G methyltransferase</shortName>
    </alternativeName>
</protein>
<feature type="region of interest" description="Disordered" evidence="7">
    <location>
        <begin position="223"/>
        <end position="243"/>
    </location>
</feature>
<dbReference type="EMBL" id="WEZQ01000017">
    <property type="protein sequence ID" value="MYV17724.1"/>
    <property type="molecule type" value="Genomic_DNA"/>
</dbReference>
<feature type="compositionally biased region" description="Low complexity" evidence="7">
    <location>
        <begin position="223"/>
        <end position="235"/>
    </location>
</feature>
<feature type="binding site" evidence="6">
    <location>
        <position position="84"/>
    </location>
    <ligand>
        <name>S-adenosyl-L-methionine</name>
        <dbReference type="ChEBI" id="CHEBI:59789"/>
    </ligand>
</feature>